<dbReference type="Pfam" id="PF04977">
    <property type="entry name" value="DivIC"/>
    <property type="match status" value="1"/>
</dbReference>
<feature type="coiled-coil region" evidence="1">
    <location>
        <begin position="38"/>
        <end position="72"/>
    </location>
</feature>
<proteinExistence type="predicted"/>
<comment type="caution">
    <text evidence="3">The sequence shown here is derived from an EMBL/GenBank/DDBJ whole genome shotgun (WGS) entry which is preliminary data.</text>
</comment>
<dbReference type="Proteomes" id="UP000176198">
    <property type="component" value="Unassembled WGS sequence"/>
</dbReference>
<dbReference type="EMBL" id="MGFJ01000027">
    <property type="protein sequence ID" value="OGM02253.1"/>
    <property type="molecule type" value="Genomic_DNA"/>
</dbReference>
<dbReference type="InterPro" id="IPR007060">
    <property type="entry name" value="FtsL/DivIC"/>
</dbReference>
<keyword evidence="2" id="KW-0812">Transmembrane</keyword>
<feature type="transmembrane region" description="Helical" evidence="2">
    <location>
        <begin position="15"/>
        <end position="36"/>
    </location>
</feature>
<sequence length="128" mass="14938">MDTILTKIKSILSPYIRYLFIAFFILLTVSLARNVIRILKAGERVGEAEKRVEKLKVENEELKKRLETVGSEEYIEKQLRDNLGLAKEGETIVVLPDEETLRALAPRVEEEEETLPDPNWRKWLKLFL</sequence>
<accession>A0A1F7WHH6</accession>
<dbReference type="AlphaFoldDB" id="A0A1F7WHH6"/>
<protein>
    <recommendedName>
        <fullName evidence="5">Cell division protein FtsL</fullName>
    </recommendedName>
</protein>
<keyword evidence="1" id="KW-0175">Coiled coil</keyword>
<dbReference type="STRING" id="1802471.A2115_01995"/>
<evidence type="ECO:0000313" key="3">
    <source>
        <dbReference type="EMBL" id="OGM02253.1"/>
    </source>
</evidence>
<keyword evidence="2" id="KW-0472">Membrane</keyword>
<evidence type="ECO:0000256" key="1">
    <source>
        <dbReference type="SAM" id="Coils"/>
    </source>
</evidence>
<evidence type="ECO:0000313" key="4">
    <source>
        <dbReference type="Proteomes" id="UP000176198"/>
    </source>
</evidence>
<evidence type="ECO:0008006" key="5">
    <source>
        <dbReference type="Google" id="ProtNLM"/>
    </source>
</evidence>
<name>A0A1F7WHH6_9BACT</name>
<evidence type="ECO:0000256" key="2">
    <source>
        <dbReference type="SAM" id="Phobius"/>
    </source>
</evidence>
<keyword evidence="2" id="KW-1133">Transmembrane helix</keyword>
<organism evidence="3 4">
    <name type="scientific">Candidatus Woesebacteria bacterium GWA1_41_8</name>
    <dbReference type="NCBI Taxonomy" id="1802471"/>
    <lineage>
        <taxon>Bacteria</taxon>
        <taxon>Candidatus Woeseibacteriota</taxon>
    </lineage>
</organism>
<gene>
    <name evidence="3" type="ORF">A2115_01995</name>
</gene>
<reference evidence="3 4" key="1">
    <citation type="journal article" date="2016" name="Nat. Commun.">
        <title>Thousands of microbial genomes shed light on interconnected biogeochemical processes in an aquifer system.</title>
        <authorList>
            <person name="Anantharaman K."/>
            <person name="Brown C.T."/>
            <person name="Hug L.A."/>
            <person name="Sharon I."/>
            <person name="Castelle C.J."/>
            <person name="Probst A.J."/>
            <person name="Thomas B.C."/>
            <person name="Singh A."/>
            <person name="Wilkins M.J."/>
            <person name="Karaoz U."/>
            <person name="Brodie E.L."/>
            <person name="Williams K.H."/>
            <person name="Hubbard S.S."/>
            <person name="Banfield J.F."/>
        </authorList>
    </citation>
    <scope>NUCLEOTIDE SEQUENCE [LARGE SCALE GENOMIC DNA]</scope>
</reference>